<dbReference type="AlphaFoldDB" id="A0A6C0DCF4"/>
<sequence>MNSSLDKSTTLRAFNKHFFDFLDDIISIYPDSKELMNARTSFDVIKRANPTAIAKAWNKHVYSKYKDVIDNGDITFFFEKDYSKDLEKLSNAEKIMNTINNIREPISQMNHANKGHCAKYIQNLSKLSSIYVDL</sequence>
<accession>A0A6C0DCF4</accession>
<dbReference type="EMBL" id="MN739577">
    <property type="protein sequence ID" value="QHT13854.1"/>
    <property type="molecule type" value="Genomic_DNA"/>
</dbReference>
<protein>
    <submittedName>
        <fullName evidence="1">Uncharacterized protein</fullName>
    </submittedName>
</protein>
<evidence type="ECO:0000313" key="1">
    <source>
        <dbReference type="EMBL" id="QHT13854.1"/>
    </source>
</evidence>
<reference evidence="1" key="1">
    <citation type="journal article" date="2020" name="Nature">
        <title>Giant virus diversity and host interactions through global metagenomics.</title>
        <authorList>
            <person name="Schulz F."/>
            <person name="Roux S."/>
            <person name="Paez-Espino D."/>
            <person name="Jungbluth S."/>
            <person name="Walsh D.A."/>
            <person name="Denef V.J."/>
            <person name="McMahon K.D."/>
            <person name="Konstantinidis K.T."/>
            <person name="Eloe-Fadrosh E.A."/>
            <person name="Kyrpides N.C."/>
            <person name="Woyke T."/>
        </authorList>
    </citation>
    <scope>NUCLEOTIDE SEQUENCE</scope>
    <source>
        <strain evidence="1">GVMAG-M-3300023174-134</strain>
    </source>
</reference>
<proteinExistence type="predicted"/>
<name>A0A6C0DCF4_9ZZZZ</name>
<organism evidence="1">
    <name type="scientific">viral metagenome</name>
    <dbReference type="NCBI Taxonomy" id="1070528"/>
    <lineage>
        <taxon>unclassified sequences</taxon>
        <taxon>metagenomes</taxon>
        <taxon>organismal metagenomes</taxon>
    </lineage>
</organism>